<name>A0A1D2J791_PARBR</name>
<comment type="caution">
    <text evidence="1">The sequence shown here is derived from an EMBL/GenBank/DDBJ whole genome shotgun (WGS) entry which is preliminary data.</text>
</comment>
<protein>
    <submittedName>
        <fullName evidence="1">Uncharacterized protein</fullName>
    </submittedName>
</protein>
<dbReference type="Proteomes" id="UP000242814">
    <property type="component" value="Unassembled WGS sequence"/>
</dbReference>
<reference evidence="1 2" key="1">
    <citation type="submission" date="2016-06" db="EMBL/GenBank/DDBJ databases">
        <authorList>
            <person name="Kjaerup R.B."/>
            <person name="Dalgaard T.S."/>
            <person name="Juul-Madsen H.R."/>
        </authorList>
    </citation>
    <scope>NUCLEOTIDE SEQUENCE [LARGE SCALE GENOMIC DNA]</scope>
    <source>
        <strain evidence="1 2">Pb300</strain>
    </source>
</reference>
<proteinExistence type="predicted"/>
<gene>
    <name evidence="1" type="ORF">ACO22_06546</name>
</gene>
<dbReference type="AlphaFoldDB" id="A0A1D2J791"/>
<dbReference type="EMBL" id="LZYO01000360">
    <property type="protein sequence ID" value="ODH14631.1"/>
    <property type="molecule type" value="Genomic_DNA"/>
</dbReference>
<evidence type="ECO:0000313" key="1">
    <source>
        <dbReference type="EMBL" id="ODH14631.1"/>
    </source>
</evidence>
<organism evidence="1 2">
    <name type="scientific">Paracoccidioides brasiliensis</name>
    <dbReference type="NCBI Taxonomy" id="121759"/>
    <lineage>
        <taxon>Eukaryota</taxon>
        <taxon>Fungi</taxon>
        <taxon>Dikarya</taxon>
        <taxon>Ascomycota</taxon>
        <taxon>Pezizomycotina</taxon>
        <taxon>Eurotiomycetes</taxon>
        <taxon>Eurotiomycetidae</taxon>
        <taxon>Onygenales</taxon>
        <taxon>Ajellomycetaceae</taxon>
        <taxon>Paracoccidioides</taxon>
    </lineage>
</organism>
<accession>A0A1D2J791</accession>
<sequence>MKRTDCRGGQDEATNVGTKLNLTALTASQPLRQTQVSGILRKRGPQEL</sequence>
<evidence type="ECO:0000313" key="2">
    <source>
        <dbReference type="Proteomes" id="UP000242814"/>
    </source>
</evidence>